<evidence type="ECO:0000313" key="5">
    <source>
        <dbReference type="EMBL" id="KAL3814212.1"/>
    </source>
</evidence>
<reference evidence="5 6" key="1">
    <citation type="submission" date="2024-12" db="EMBL/GenBank/DDBJ databases">
        <title>The unique morphological basis and parallel evolutionary history of personate flowers in Penstemon.</title>
        <authorList>
            <person name="Depatie T.H."/>
            <person name="Wessinger C.A."/>
        </authorList>
    </citation>
    <scope>NUCLEOTIDE SEQUENCE [LARGE SCALE GENOMIC DNA]</scope>
    <source>
        <strain evidence="5">WTNN_2</strain>
        <tissue evidence="5">Leaf</tissue>
    </source>
</reference>
<dbReference type="PANTHER" id="PTHR23024:SF467">
    <property type="entry name" value="CARBOXYLESTERASE 12-RELATED"/>
    <property type="match status" value="1"/>
</dbReference>
<dbReference type="AlphaFoldDB" id="A0ABD3RML4"/>
<dbReference type="InterPro" id="IPR029058">
    <property type="entry name" value="AB_hydrolase_fold"/>
</dbReference>
<dbReference type="InterPro" id="IPR013094">
    <property type="entry name" value="AB_hydrolase_3"/>
</dbReference>
<dbReference type="PROSITE" id="PS01174">
    <property type="entry name" value="LIPASE_GDXG_SER"/>
    <property type="match status" value="1"/>
</dbReference>
<sequence>MLLSCKIFSTFTLLFIFIHHSHSHSSTNSTETILYDVFPFVRVYTNGRIQRFFGQDFVPASTDPITKVQSKDVKISKQLNISARFYLPENANPGRKLPLLIYFHGGGFLTESAFSPTYHNFLNSLVAKSKVIAVSVNYRIAPEFPLPIAYQDSWLAVKWVFSHFKGNGNEMWLKKYADFKRVYLAGDSAGGNIAHHMGVRVGLENLDPGINIDGLFLNCPFFWGKRAIGNETGNPYGASLIERIWVHAYPKSSGLDDPLLNPGMDPGLRMLRCKRVLVYAAETDVLRFRDLYYKKELEKSGWNGVVNVVEVKGEGHVFNLNYPTNPKAIAMLKKIAVFLKY</sequence>
<dbReference type="EMBL" id="JBJXBP010000008">
    <property type="protein sequence ID" value="KAL3814212.1"/>
    <property type="molecule type" value="Genomic_DNA"/>
</dbReference>
<dbReference type="PANTHER" id="PTHR23024">
    <property type="entry name" value="ARYLACETAMIDE DEACETYLASE"/>
    <property type="match status" value="1"/>
</dbReference>
<comment type="caution">
    <text evidence="5">The sequence shown here is derived from an EMBL/GenBank/DDBJ whole genome shotgun (WGS) entry which is preliminary data.</text>
</comment>
<feature type="domain" description="Alpha/beta hydrolase fold-3" evidence="4">
    <location>
        <begin position="100"/>
        <end position="318"/>
    </location>
</feature>
<evidence type="ECO:0000313" key="6">
    <source>
        <dbReference type="Proteomes" id="UP001634393"/>
    </source>
</evidence>
<dbReference type="Gene3D" id="3.40.50.1820">
    <property type="entry name" value="alpha/beta hydrolase"/>
    <property type="match status" value="1"/>
</dbReference>
<organism evidence="5 6">
    <name type="scientific">Penstemon smallii</name>
    <dbReference type="NCBI Taxonomy" id="265156"/>
    <lineage>
        <taxon>Eukaryota</taxon>
        <taxon>Viridiplantae</taxon>
        <taxon>Streptophyta</taxon>
        <taxon>Embryophyta</taxon>
        <taxon>Tracheophyta</taxon>
        <taxon>Spermatophyta</taxon>
        <taxon>Magnoliopsida</taxon>
        <taxon>eudicotyledons</taxon>
        <taxon>Gunneridae</taxon>
        <taxon>Pentapetalae</taxon>
        <taxon>asterids</taxon>
        <taxon>lamiids</taxon>
        <taxon>Lamiales</taxon>
        <taxon>Plantaginaceae</taxon>
        <taxon>Cheloneae</taxon>
        <taxon>Penstemon</taxon>
    </lineage>
</organism>
<keyword evidence="6" id="KW-1185">Reference proteome</keyword>
<evidence type="ECO:0000259" key="4">
    <source>
        <dbReference type="Pfam" id="PF07859"/>
    </source>
</evidence>
<keyword evidence="3" id="KW-0732">Signal</keyword>
<dbReference type="InterPro" id="IPR050466">
    <property type="entry name" value="Carboxylest/Gibb_receptor"/>
</dbReference>
<evidence type="ECO:0000256" key="2">
    <source>
        <dbReference type="PROSITE-ProRule" id="PRU10038"/>
    </source>
</evidence>
<proteinExistence type="inferred from homology"/>
<dbReference type="Pfam" id="PF07859">
    <property type="entry name" value="Abhydrolase_3"/>
    <property type="match status" value="1"/>
</dbReference>
<feature type="signal peptide" evidence="3">
    <location>
        <begin position="1"/>
        <end position="23"/>
    </location>
</feature>
<accession>A0ABD3RML4</accession>
<name>A0ABD3RML4_9LAMI</name>
<evidence type="ECO:0000256" key="3">
    <source>
        <dbReference type="SAM" id="SignalP"/>
    </source>
</evidence>
<protein>
    <recommendedName>
        <fullName evidence="4">Alpha/beta hydrolase fold-3 domain-containing protein</fullName>
    </recommendedName>
</protein>
<gene>
    <name evidence="5" type="ORF">ACJIZ3_015480</name>
</gene>
<feature type="chain" id="PRO_5044768782" description="Alpha/beta hydrolase fold-3 domain-containing protein" evidence="3">
    <location>
        <begin position="24"/>
        <end position="341"/>
    </location>
</feature>
<feature type="active site" evidence="2">
    <location>
        <position position="188"/>
    </location>
</feature>
<evidence type="ECO:0000256" key="1">
    <source>
        <dbReference type="ARBA" id="ARBA00010515"/>
    </source>
</evidence>
<comment type="similarity">
    <text evidence="1">Belongs to the 'GDXG' lipolytic enzyme family.</text>
</comment>
<dbReference type="InterPro" id="IPR033140">
    <property type="entry name" value="Lipase_GDXG_put_SER_AS"/>
</dbReference>
<dbReference type="SUPFAM" id="SSF53474">
    <property type="entry name" value="alpha/beta-Hydrolases"/>
    <property type="match status" value="1"/>
</dbReference>
<dbReference type="Proteomes" id="UP001634393">
    <property type="component" value="Unassembled WGS sequence"/>
</dbReference>